<comment type="similarity">
    <text evidence="1">Belongs to the AB hydrolase superfamily. AB hydrolase 4 family.</text>
</comment>
<evidence type="ECO:0000313" key="3">
    <source>
        <dbReference type="EMBL" id="MDG2992365.1"/>
    </source>
</evidence>
<keyword evidence="4" id="KW-1185">Reference proteome</keyword>
<name>A0ABT6F3D0_9SYNE</name>
<gene>
    <name evidence="3" type="ORF">L3556_15705</name>
</gene>
<dbReference type="PANTHER" id="PTHR10794:SF94">
    <property type="entry name" value="ESTERASE YHET-RELATED"/>
    <property type="match status" value="1"/>
</dbReference>
<dbReference type="RefSeq" id="WP_277868280.1">
    <property type="nucleotide sequence ID" value="NZ_JAKKUT010000008.1"/>
</dbReference>
<dbReference type="InterPro" id="IPR029058">
    <property type="entry name" value="AB_hydrolase_fold"/>
</dbReference>
<feature type="domain" description="AB hydrolase-1" evidence="2">
    <location>
        <begin position="78"/>
        <end position="308"/>
    </location>
</feature>
<comment type="caution">
    <text evidence="3">The sequence shown here is derived from an EMBL/GenBank/DDBJ whole genome shotgun (WGS) entry which is preliminary data.</text>
</comment>
<protein>
    <submittedName>
        <fullName evidence="3">Alpha/beta fold hydrolase</fullName>
    </submittedName>
</protein>
<evidence type="ECO:0000256" key="1">
    <source>
        <dbReference type="ARBA" id="ARBA00010884"/>
    </source>
</evidence>
<dbReference type="InterPro" id="IPR000073">
    <property type="entry name" value="AB_hydrolase_1"/>
</dbReference>
<reference evidence="3" key="2">
    <citation type="submission" date="2022-01" db="EMBL/GenBank/DDBJ databases">
        <authorList>
            <person name="Zivanovic Y."/>
            <person name="Moreira D."/>
            <person name="Lopez-Garcia P."/>
        </authorList>
    </citation>
    <scope>NUCLEOTIDE SEQUENCE</scope>
    <source>
        <strain evidence="3">G9</strain>
    </source>
</reference>
<dbReference type="EMBL" id="JAKKUT010000008">
    <property type="protein sequence ID" value="MDG2992365.1"/>
    <property type="molecule type" value="Genomic_DNA"/>
</dbReference>
<evidence type="ECO:0000313" key="4">
    <source>
        <dbReference type="Proteomes" id="UP001154265"/>
    </source>
</evidence>
<organism evidence="3 4">
    <name type="scientific">Candidatus Synechococcus calcipolaris G9</name>
    <dbReference type="NCBI Taxonomy" id="1497997"/>
    <lineage>
        <taxon>Bacteria</taxon>
        <taxon>Bacillati</taxon>
        <taxon>Cyanobacteriota</taxon>
        <taxon>Cyanophyceae</taxon>
        <taxon>Synechococcales</taxon>
        <taxon>Synechococcaceae</taxon>
        <taxon>Synechococcus</taxon>
    </lineage>
</organism>
<dbReference type="Gene3D" id="3.40.50.1820">
    <property type="entry name" value="alpha/beta hydrolase"/>
    <property type="match status" value="1"/>
</dbReference>
<dbReference type="SUPFAM" id="SSF53474">
    <property type="entry name" value="alpha/beta-Hydrolases"/>
    <property type="match status" value="1"/>
</dbReference>
<reference evidence="3" key="1">
    <citation type="journal article" date="2022" name="Genome Biol. Evol.">
        <title>A New Gene Family Diagnostic for Intracellular Biomineralization of Amorphous Ca Carbonates by Cyanobacteria.</title>
        <authorList>
            <person name="Benzerara K."/>
            <person name="Duprat E."/>
            <person name="Bitard-Feildel T."/>
            <person name="Caumes G."/>
            <person name="Cassier-Chauvat C."/>
            <person name="Chauvat F."/>
            <person name="Dezi M."/>
            <person name="Diop S.I."/>
            <person name="Gaschignard G."/>
            <person name="Gorgen S."/>
            <person name="Gugger M."/>
            <person name="Lopez-Garcia P."/>
            <person name="Millet M."/>
            <person name="Skouri-Panet F."/>
            <person name="Moreira D."/>
            <person name="Callebaut I."/>
        </authorList>
    </citation>
    <scope>NUCLEOTIDE SEQUENCE</scope>
    <source>
        <strain evidence="3">G9</strain>
    </source>
</reference>
<dbReference type="PIRSF" id="PIRSF005211">
    <property type="entry name" value="Ab_hydro_YheT"/>
    <property type="match status" value="1"/>
</dbReference>
<sequence length="350" mass="38819">MASRDYLPPWALRSGVVHTVFTAFGQKYFPSGHWQPEQEYIFEGFEGVPLYGEGRRNLGDRGTMIATYGITGDLTNQWFLDQLATRADAAGFSVIRFDWRGHGRSAELSPTLTADGLREGQDFLAIAKRAIALGYPRPFWCVGYSLGGQLALWGAWAGQNDPEGVIGGAAVICPNLDSNRSLTHLVQTPWGRRIEQSISRQLRRLALQLHGYHPQKFDLGAIARATTIAGFDRELVIPRLGFATVADYYYASSPLRFLSQLTLPTYILYAADDPLFDPTIIAILQAVAQENTQIKLCLTRHGGHVGYFSSRHCQRIWKDGDRHWGSHRLVDWLVAQSCSGQSCSGEAADG</sequence>
<dbReference type="GO" id="GO:0016787">
    <property type="term" value="F:hydrolase activity"/>
    <property type="evidence" value="ECO:0007669"/>
    <property type="project" value="UniProtKB-KW"/>
</dbReference>
<evidence type="ECO:0000259" key="2">
    <source>
        <dbReference type="Pfam" id="PF12697"/>
    </source>
</evidence>
<dbReference type="InterPro" id="IPR050960">
    <property type="entry name" value="AB_hydrolase_4_sf"/>
</dbReference>
<accession>A0ABT6F3D0</accession>
<dbReference type="Pfam" id="PF12697">
    <property type="entry name" value="Abhydrolase_6"/>
    <property type="match status" value="1"/>
</dbReference>
<dbReference type="PANTHER" id="PTHR10794">
    <property type="entry name" value="ABHYDROLASE DOMAIN-CONTAINING PROTEIN"/>
    <property type="match status" value="1"/>
</dbReference>
<dbReference type="Proteomes" id="UP001154265">
    <property type="component" value="Unassembled WGS sequence"/>
</dbReference>
<dbReference type="InterPro" id="IPR012020">
    <property type="entry name" value="ABHD4"/>
</dbReference>
<keyword evidence="3" id="KW-0378">Hydrolase</keyword>
<proteinExistence type="inferred from homology"/>